<dbReference type="Pfam" id="PF13947">
    <property type="entry name" value="GUB_WAK_bind"/>
    <property type="match status" value="1"/>
</dbReference>
<dbReference type="GO" id="GO:0030247">
    <property type="term" value="F:polysaccharide binding"/>
    <property type="evidence" value="ECO:0007669"/>
    <property type="project" value="InterPro"/>
</dbReference>
<comment type="subcellular location">
    <subcellularLocation>
        <location evidence="1">Membrane</location>
        <topology evidence="1">Single-pass membrane protein</topology>
    </subcellularLocation>
</comment>
<sequence>MSRYDFRYSSVLFFPVLTTPGPIYLMAMLWSMLLHLILLLLLIMTTEEAKAAASSKLSLTKPGCQEKCGNLSIPYPFGIGDDPKCFLNKYFQFFCNTTNGDPQLMMYSDSDVKPIFNISLHGQLATTMFAAFKCYAGEEKDLVGNNYQWELPESYMLSDTRNRFITVGCDTSGTLYDYNGEAFYVAYSSGCLNDTKETLLSCDDGLRCCQTTIPKGITGFYITTGSLYNFSYTWNISRCGYAFLCDKD</sequence>
<protein>
    <recommendedName>
        <fullName evidence="4">Wall-associated receptor kinase galacturonan-binding domain-containing protein</fullName>
    </recommendedName>
</protein>
<comment type="caution">
    <text evidence="5">The sequence shown here is derived from an EMBL/GenBank/DDBJ whole genome shotgun (WGS) entry which is preliminary data.</text>
</comment>
<accession>A0A822Z730</accession>
<organism evidence="5 6">
    <name type="scientific">Nelumbo nucifera</name>
    <name type="common">Sacred lotus</name>
    <dbReference type="NCBI Taxonomy" id="4432"/>
    <lineage>
        <taxon>Eukaryota</taxon>
        <taxon>Viridiplantae</taxon>
        <taxon>Streptophyta</taxon>
        <taxon>Embryophyta</taxon>
        <taxon>Tracheophyta</taxon>
        <taxon>Spermatophyta</taxon>
        <taxon>Magnoliopsida</taxon>
        <taxon>Proteales</taxon>
        <taxon>Nelumbonaceae</taxon>
        <taxon>Nelumbo</taxon>
    </lineage>
</organism>
<keyword evidence="2" id="KW-0732">Signal</keyword>
<feature type="transmembrane region" description="Helical" evidence="3">
    <location>
        <begin position="23"/>
        <end position="44"/>
    </location>
</feature>
<dbReference type="EMBL" id="DUZY01000005">
    <property type="protein sequence ID" value="DAD39471.1"/>
    <property type="molecule type" value="Genomic_DNA"/>
</dbReference>
<evidence type="ECO:0000313" key="5">
    <source>
        <dbReference type="EMBL" id="DAD39471.1"/>
    </source>
</evidence>
<evidence type="ECO:0000259" key="4">
    <source>
        <dbReference type="Pfam" id="PF13947"/>
    </source>
</evidence>
<name>A0A822Z730_NELNU</name>
<keyword evidence="3" id="KW-0472">Membrane</keyword>
<proteinExistence type="predicted"/>
<dbReference type="PANTHER" id="PTHR33491">
    <property type="entry name" value="OSJNBA0016N04.9 PROTEIN"/>
    <property type="match status" value="1"/>
</dbReference>
<keyword evidence="3" id="KW-0812">Transmembrane</keyword>
<reference evidence="5 6" key="1">
    <citation type="journal article" date="2020" name="Mol. Biol. Evol.">
        <title>Distinct Expression and Methylation Patterns for Genes with Different Fates following a Single Whole-Genome Duplication in Flowering Plants.</title>
        <authorList>
            <person name="Shi T."/>
            <person name="Rahmani R.S."/>
            <person name="Gugger P.F."/>
            <person name="Wang M."/>
            <person name="Li H."/>
            <person name="Zhang Y."/>
            <person name="Li Z."/>
            <person name="Wang Q."/>
            <person name="Van de Peer Y."/>
            <person name="Marchal K."/>
            <person name="Chen J."/>
        </authorList>
    </citation>
    <scope>NUCLEOTIDE SEQUENCE [LARGE SCALE GENOMIC DNA]</scope>
    <source>
        <tissue evidence="5">Leaf</tissue>
    </source>
</reference>
<keyword evidence="3" id="KW-1133">Transmembrane helix</keyword>
<dbReference type="Proteomes" id="UP000607653">
    <property type="component" value="Unassembled WGS sequence"/>
</dbReference>
<evidence type="ECO:0000256" key="3">
    <source>
        <dbReference type="SAM" id="Phobius"/>
    </source>
</evidence>
<evidence type="ECO:0000256" key="2">
    <source>
        <dbReference type="ARBA" id="ARBA00022729"/>
    </source>
</evidence>
<gene>
    <name evidence="5" type="ORF">HUJ06_013794</name>
</gene>
<dbReference type="AlphaFoldDB" id="A0A822Z730"/>
<evidence type="ECO:0000256" key="1">
    <source>
        <dbReference type="ARBA" id="ARBA00004167"/>
    </source>
</evidence>
<dbReference type="InterPro" id="IPR025287">
    <property type="entry name" value="WAK_GUB"/>
</dbReference>
<dbReference type="GO" id="GO:0016020">
    <property type="term" value="C:membrane"/>
    <property type="evidence" value="ECO:0007669"/>
    <property type="project" value="UniProtKB-SubCell"/>
</dbReference>
<keyword evidence="6" id="KW-1185">Reference proteome</keyword>
<evidence type="ECO:0000313" key="6">
    <source>
        <dbReference type="Proteomes" id="UP000607653"/>
    </source>
</evidence>
<feature type="domain" description="Wall-associated receptor kinase galacturonan-binding" evidence="4">
    <location>
        <begin position="64"/>
        <end position="123"/>
    </location>
</feature>